<dbReference type="PANTHER" id="PTHR43095">
    <property type="entry name" value="SUGAR KINASE"/>
    <property type="match status" value="1"/>
</dbReference>
<evidence type="ECO:0000256" key="2">
    <source>
        <dbReference type="ARBA" id="ARBA00022679"/>
    </source>
</evidence>
<reference evidence="7 8" key="1">
    <citation type="submission" date="2020-08" db="EMBL/GenBank/DDBJ databases">
        <title>Genomic Encyclopedia of Type Strains, Phase IV (KMG-IV): sequencing the most valuable type-strain genomes for metagenomic binning, comparative biology and taxonomic classification.</title>
        <authorList>
            <person name="Goeker M."/>
        </authorList>
    </citation>
    <scope>NUCLEOTIDE SEQUENCE [LARGE SCALE GENOMIC DNA]</scope>
    <source>
        <strain evidence="7 8">DSM 16268</strain>
    </source>
</reference>
<accession>A0A7W9L210</accession>
<evidence type="ECO:0000313" key="8">
    <source>
        <dbReference type="Proteomes" id="UP000523821"/>
    </source>
</evidence>
<dbReference type="CDD" id="cd07808">
    <property type="entry name" value="ASKHA_NBD_FGGY_EcXK-like"/>
    <property type="match status" value="1"/>
</dbReference>
<dbReference type="Proteomes" id="UP000523821">
    <property type="component" value="Unassembled WGS sequence"/>
</dbReference>
<dbReference type="InterPro" id="IPR018483">
    <property type="entry name" value="Carb_kinase_FGGY_CS"/>
</dbReference>
<evidence type="ECO:0000259" key="6">
    <source>
        <dbReference type="Pfam" id="PF02782"/>
    </source>
</evidence>
<dbReference type="Pfam" id="PF02782">
    <property type="entry name" value="FGGY_C"/>
    <property type="match status" value="1"/>
</dbReference>
<dbReference type="EC" id="2.7.1.17" evidence="7"/>
<dbReference type="PROSITE" id="PS00445">
    <property type="entry name" value="FGGY_KINASES_2"/>
    <property type="match status" value="1"/>
</dbReference>
<comment type="similarity">
    <text evidence="1 4">Belongs to the FGGY kinase family.</text>
</comment>
<evidence type="ECO:0000256" key="4">
    <source>
        <dbReference type="RuleBase" id="RU003733"/>
    </source>
</evidence>
<keyword evidence="8" id="KW-1185">Reference proteome</keyword>
<protein>
    <submittedName>
        <fullName evidence="7">Xylulokinase</fullName>
        <ecNumber evidence="7">2.7.1.17</ecNumber>
    </submittedName>
</protein>
<dbReference type="InterPro" id="IPR050406">
    <property type="entry name" value="FGGY_Carb_Kinase"/>
</dbReference>
<keyword evidence="3 4" id="KW-0418">Kinase</keyword>
<dbReference type="SUPFAM" id="SSF53067">
    <property type="entry name" value="Actin-like ATPase domain"/>
    <property type="match status" value="2"/>
</dbReference>
<dbReference type="Pfam" id="PF00370">
    <property type="entry name" value="FGGY_N"/>
    <property type="match status" value="1"/>
</dbReference>
<dbReference type="EMBL" id="JACHOO010000004">
    <property type="protein sequence ID" value="MBB5753144.1"/>
    <property type="molecule type" value="Genomic_DNA"/>
</dbReference>
<proteinExistence type="inferred from homology"/>
<feature type="domain" description="Carbohydrate kinase FGGY N-terminal" evidence="5">
    <location>
        <begin position="5"/>
        <end position="249"/>
    </location>
</feature>
<gene>
    <name evidence="7" type="ORF">GGQ63_002210</name>
</gene>
<organism evidence="7 8">
    <name type="scientific">Prosthecomicrobium pneumaticum</name>
    <dbReference type="NCBI Taxonomy" id="81895"/>
    <lineage>
        <taxon>Bacteria</taxon>
        <taxon>Pseudomonadati</taxon>
        <taxon>Pseudomonadota</taxon>
        <taxon>Alphaproteobacteria</taxon>
        <taxon>Hyphomicrobiales</taxon>
        <taxon>Kaistiaceae</taxon>
        <taxon>Prosthecomicrobium</taxon>
    </lineage>
</organism>
<sequence>MIEAVLGIDIGTSAVKAVLVDAGARMLSTGRAPYPTRQPVEGWSEQDPEDWRRAAILAVGAALAEAEAAGGPAIVRAVSFSGHMSAPVLVDAAGRALAPCLTITDQRAASMVPAIGADLAAALVARTGNKPVGHLVLPRLLWWQHHHPDIWAATRAVLSPKDWLRVWMTGTRETDTTDAGNSMLFDPARWDFAPDLAEAAGIDPAKLPPIRRPDAVAGPLLADPAAELGLPAGLPVIVGAADMAAAILGTGVDLSGDVAVTIGTSANVIAGVPGIDAALVEPFNTLPSVEPGVLYAIASHFGGGGALAWLAGLVTGAATPDPGWIGPIAAEAAALPLGSEGLIFLPYLAGAGSPDFDPEARGGFLGLSMKHGRAHLLRAIVEGVSADLCLSIERLGRLAPQRRIVFSGGGSRVPFWAGLLADLSGLPVVPAATADASALGAALLAGLGIGWYGGDLAAARRLAAPRATPIAPGEGAAGRVLRARFAAARRARRPDRLG</sequence>
<dbReference type="InterPro" id="IPR018484">
    <property type="entry name" value="FGGY_N"/>
</dbReference>
<evidence type="ECO:0000313" key="7">
    <source>
        <dbReference type="EMBL" id="MBB5753144.1"/>
    </source>
</evidence>
<dbReference type="AlphaFoldDB" id="A0A7W9L210"/>
<dbReference type="InterPro" id="IPR000577">
    <property type="entry name" value="Carb_kinase_FGGY"/>
</dbReference>
<dbReference type="RefSeq" id="WP_183855679.1">
    <property type="nucleotide sequence ID" value="NZ_JACHOO010000004.1"/>
</dbReference>
<dbReference type="GO" id="GO:0004856">
    <property type="term" value="F:D-xylulokinase activity"/>
    <property type="evidence" value="ECO:0007669"/>
    <property type="project" value="UniProtKB-EC"/>
</dbReference>
<dbReference type="InterPro" id="IPR043129">
    <property type="entry name" value="ATPase_NBD"/>
</dbReference>
<dbReference type="PANTHER" id="PTHR43095:SF5">
    <property type="entry name" value="XYLULOSE KINASE"/>
    <property type="match status" value="1"/>
</dbReference>
<keyword evidence="2 4" id="KW-0808">Transferase</keyword>
<dbReference type="Gene3D" id="3.30.420.40">
    <property type="match status" value="2"/>
</dbReference>
<evidence type="ECO:0000259" key="5">
    <source>
        <dbReference type="Pfam" id="PF00370"/>
    </source>
</evidence>
<evidence type="ECO:0000256" key="3">
    <source>
        <dbReference type="ARBA" id="ARBA00022777"/>
    </source>
</evidence>
<evidence type="ECO:0000256" key="1">
    <source>
        <dbReference type="ARBA" id="ARBA00009156"/>
    </source>
</evidence>
<dbReference type="PIRSF" id="PIRSF000538">
    <property type="entry name" value="GlpK"/>
    <property type="match status" value="1"/>
</dbReference>
<comment type="caution">
    <text evidence="7">The sequence shown here is derived from an EMBL/GenBank/DDBJ whole genome shotgun (WGS) entry which is preliminary data.</text>
</comment>
<feature type="domain" description="Carbohydrate kinase FGGY C-terminal" evidence="6">
    <location>
        <begin position="259"/>
        <end position="447"/>
    </location>
</feature>
<dbReference type="InterPro" id="IPR018485">
    <property type="entry name" value="FGGY_C"/>
</dbReference>
<name>A0A7W9L210_9HYPH</name>